<feature type="signal peptide" evidence="1">
    <location>
        <begin position="1"/>
        <end position="24"/>
    </location>
</feature>
<evidence type="ECO:0000259" key="2">
    <source>
        <dbReference type="Pfam" id="PF04389"/>
    </source>
</evidence>
<gene>
    <name evidence="3" type="ORF">GCM10011532_00160</name>
</gene>
<dbReference type="Gene3D" id="3.40.630.10">
    <property type="entry name" value="Zn peptidases"/>
    <property type="match status" value="1"/>
</dbReference>
<dbReference type="RefSeq" id="WP_011710742.1">
    <property type="nucleotide sequence ID" value="NZ_BMIX01000001.1"/>
</dbReference>
<dbReference type="InterPro" id="IPR007484">
    <property type="entry name" value="Peptidase_M28"/>
</dbReference>
<dbReference type="EMBL" id="BMIX01000001">
    <property type="protein sequence ID" value="GGG21113.1"/>
    <property type="molecule type" value="Genomic_DNA"/>
</dbReference>
<reference evidence="4" key="1">
    <citation type="journal article" date="2019" name="Int. J. Syst. Evol. Microbiol.">
        <title>The Global Catalogue of Microorganisms (GCM) 10K type strain sequencing project: providing services to taxonomists for standard genome sequencing and annotation.</title>
        <authorList>
            <consortium name="The Broad Institute Genomics Platform"/>
            <consortium name="The Broad Institute Genome Sequencing Center for Infectious Disease"/>
            <person name="Wu L."/>
            <person name="Ma J."/>
        </authorList>
    </citation>
    <scope>NUCLEOTIDE SEQUENCE [LARGE SCALE GENOMIC DNA]</scope>
    <source>
        <strain evidence="4">CGMCC 1.15422</strain>
    </source>
</reference>
<proteinExistence type="predicted"/>
<feature type="domain" description="Peptidase M28" evidence="2">
    <location>
        <begin position="98"/>
        <end position="296"/>
    </location>
</feature>
<name>A0ABQ1W9X5_9FLAO</name>
<comment type="caution">
    <text evidence="3">The sequence shown here is derived from an EMBL/GenBank/DDBJ whole genome shotgun (WGS) entry which is preliminary data.</text>
</comment>
<evidence type="ECO:0000313" key="3">
    <source>
        <dbReference type="EMBL" id="GGG21113.1"/>
    </source>
</evidence>
<dbReference type="InterPro" id="IPR045175">
    <property type="entry name" value="M28_fam"/>
</dbReference>
<dbReference type="SUPFAM" id="SSF53187">
    <property type="entry name" value="Zn-dependent exopeptidases"/>
    <property type="match status" value="1"/>
</dbReference>
<dbReference type="PANTHER" id="PTHR12147">
    <property type="entry name" value="METALLOPEPTIDASE M28 FAMILY MEMBER"/>
    <property type="match status" value="1"/>
</dbReference>
<keyword evidence="4" id="KW-1185">Reference proteome</keyword>
<sequence>MRKIRIFKGFNGVFLMFFTILACTAQKPKTTDIEVSKEEVQRTLDYLSSDELKGRKTGTQGIEDAAVFIEDKFKDFGVKPYFETYRDSFNINEINGFNIVGYLEGNDPQLKDEFILVGAHYDHIGASKEVNGDTIANGANDNAAGTVGVLQLAKYFAKNGGNKRSIIFALFSGEEMGLKGSEHLAEKLKSEDLDLYVMFNLEMIGVPMKAKDYKAYLTGFEKSNLAEKFNEYSNGDKVLGFLPQAQQMSLFKRSDNYPFFEAFNVPSQTVSTFDFSNYPYYHHVDDESEFLDTGFMASLIEDLIPGLVKMSNTDGMEIKMND</sequence>
<feature type="chain" id="PRO_5046025057" evidence="1">
    <location>
        <begin position="25"/>
        <end position="322"/>
    </location>
</feature>
<dbReference type="Pfam" id="PF04389">
    <property type="entry name" value="Peptidase_M28"/>
    <property type="match status" value="1"/>
</dbReference>
<accession>A0ABQ1W9X5</accession>
<dbReference type="PANTHER" id="PTHR12147:SF26">
    <property type="entry name" value="PEPTIDASE M28 DOMAIN-CONTAINING PROTEIN"/>
    <property type="match status" value="1"/>
</dbReference>
<protein>
    <submittedName>
        <fullName evidence="3">Peptidase M28</fullName>
    </submittedName>
</protein>
<evidence type="ECO:0000256" key="1">
    <source>
        <dbReference type="SAM" id="SignalP"/>
    </source>
</evidence>
<organism evidence="3 4">
    <name type="scientific">Christiangramia forsetii</name>
    <dbReference type="NCBI Taxonomy" id="411153"/>
    <lineage>
        <taxon>Bacteria</taxon>
        <taxon>Pseudomonadati</taxon>
        <taxon>Bacteroidota</taxon>
        <taxon>Flavobacteriia</taxon>
        <taxon>Flavobacteriales</taxon>
        <taxon>Flavobacteriaceae</taxon>
        <taxon>Christiangramia</taxon>
    </lineage>
</organism>
<dbReference type="Proteomes" id="UP000605733">
    <property type="component" value="Unassembled WGS sequence"/>
</dbReference>
<evidence type="ECO:0000313" key="4">
    <source>
        <dbReference type="Proteomes" id="UP000605733"/>
    </source>
</evidence>
<dbReference type="PROSITE" id="PS51257">
    <property type="entry name" value="PROKAR_LIPOPROTEIN"/>
    <property type="match status" value="1"/>
</dbReference>
<keyword evidence="1" id="KW-0732">Signal</keyword>